<reference evidence="3" key="1">
    <citation type="submission" date="2020-05" db="EMBL/GenBank/DDBJ databases">
        <authorList>
            <person name="Chiriac C."/>
            <person name="Salcher M."/>
            <person name="Ghai R."/>
            <person name="Kavagutti S V."/>
        </authorList>
    </citation>
    <scope>NUCLEOTIDE SEQUENCE</scope>
</reference>
<dbReference type="Pfam" id="PF00106">
    <property type="entry name" value="adh_short"/>
    <property type="match status" value="1"/>
</dbReference>
<sequence length="254" mass="26991">MKNGVGVAQNIVLFGGTSEIGQAIIHKVVKPGVSHVVLVSRDIDEAESQIADVAEKYSDLDIHHVKFDAADAASMVHVVAEVADEIGDIDVAVIAQGVLQEGVDYFANPEALVSVADVNFSATMVLMYALAARMRTQGYGKIVLLSSVAGERVRKGNPVYGATKAGIDGFALALDHELEGSGVSILVVRPGFVTTKMTKGMDKAPFSTDANGVASAVAKALNTSRKVIWVPGLLQYMFFVLKNLPISIWRKLPL</sequence>
<dbReference type="InterPro" id="IPR036291">
    <property type="entry name" value="NAD(P)-bd_dom_sf"/>
</dbReference>
<dbReference type="InterPro" id="IPR002347">
    <property type="entry name" value="SDR_fam"/>
</dbReference>
<evidence type="ECO:0000313" key="5">
    <source>
        <dbReference type="EMBL" id="CAB4757282.1"/>
    </source>
</evidence>
<dbReference type="AlphaFoldDB" id="A0A6J6AHF9"/>
<evidence type="ECO:0000313" key="3">
    <source>
        <dbReference type="EMBL" id="CAB4368231.1"/>
    </source>
</evidence>
<dbReference type="EMBL" id="CAEZXA010000009">
    <property type="protein sequence ID" value="CAB4665360.1"/>
    <property type="molecule type" value="Genomic_DNA"/>
</dbReference>
<dbReference type="PRINTS" id="PR00081">
    <property type="entry name" value="GDHRDH"/>
</dbReference>
<proteinExistence type="inferred from homology"/>
<dbReference type="EMBL" id="CAETWZ010000107">
    <property type="protein sequence ID" value="CAB4368231.1"/>
    <property type="molecule type" value="Genomic_DNA"/>
</dbReference>
<name>A0A6J6AHF9_9ZZZZ</name>
<accession>A0A6J6AHF9</accession>
<gene>
    <name evidence="4" type="ORF">UFOPK2334_00208</name>
    <name evidence="5" type="ORF">UFOPK2870_00414</name>
    <name evidence="3" type="ORF">UFOPK4179_01029</name>
</gene>
<protein>
    <submittedName>
        <fullName evidence="3">Unannotated protein</fullName>
    </submittedName>
</protein>
<keyword evidence="2" id="KW-0560">Oxidoreductase</keyword>
<evidence type="ECO:0000313" key="4">
    <source>
        <dbReference type="EMBL" id="CAB4665360.1"/>
    </source>
</evidence>
<dbReference type="PANTHER" id="PTHR44196">
    <property type="entry name" value="DEHYDROGENASE/REDUCTASE SDR FAMILY MEMBER 7B"/>
    <property type="match status" value="1"/>
</dbReference>
<comment type="similarity">
    <text evidence="1">Belongs to the short-chain dehydrogenases/reductases (SDR) family.</text>
</comment>
<dbReference type="Gene3D" id="3.40.50.720">
    <property type="entry name" value="NAD(P)-binding Rossmann-like Domain"/>
    <property type="match status" value="1"/>
</dbReference>
<dbReference type="PANTHER" id="PTHR44196:SF1">
    <property type="entry name" value="DEHYDROGENASE_REDUCTASE SDR FAMILY MEMBER 7B"/>
    <property type="match status" value="1"/>
</dbReference>
<dbReference type="SUPFAM" id="SSF51735">
    <property type="entry name" value="NAD(P)-binding Rossmann-fold domains"/>
    <property type="match status" value="1"/>
</dbReference>
<dbReference type="GO" id="GO:0016020">
    <property type="term" value="C:membrane"/>
    <property type="evidence" value="ECO:0007669"/>
    <property type="project" value="TreeGrafter"/>
</dbReference>
<dbReference type="EMBL" id="CAEZZL010000019">
    <property type="protein sequence ID" value="CAB4757282.1"/>
    <property type="molecule type" value="Genomic_DNA"/>
</dbReference>
<dbReference type="GO" id="GO:0016491">
    <property type="term" value="F:oxidoreductase activity"/>
    <property type="evidence" value="ECO:0007669"/>
    <property type="project" value="UniProtKB-KW"/>
</dbReference>
<organism evidence="3">
    <name type="scientific">freshwater metagenome</name>
    <dbReference type="NCBI Taxonomy" id="449393"/>
    <lineage>
        <taxon>unclassified sequences</taxon>
        <taxon>metagenomes</taxon>
        <taxon>ecological metagenomes</taxon>
    </lineage>
</organism>
<evidence type="ECO:0000256" key="2">
    <source>
        <dbReference type="ARBA" id="ARBA00023002"/>
    </source>
</evidence>
<evidence type="ECO:0000256" key="1">
    <source>
        <dbReference type="ARBA" id="ARBA00006484"/>
    </source>
</evidence>